<feature type="domain" description="HTH gntR-type" evidence="4">
    <location>
        <begin position="40"/>
        <end position="107"/>
    </location>
</feature>
<accession>A0A3R7M7L0</accession>
<organism evidence="5 6">
    <name type="scientific">Paracoccus methylarcula</name>
    <dbReference type="NCBI Taxonomy" id="72022"/>
    <lineage>
        <taxon>Bacteria</taxon>
        <taxon>Pseudomonadati</taxon>
        <taxon>Pseudomonadota</taxon>
        <taxon>Alphaproteobacteria</taxon>
        <taxon>Rhodobacterales</taxon>
        <taxon>Paracoccaceae</taxon>
        <taxon>Paracoccus</taxon>
    </lineage>
</organism>
<dbReference type="PROSITE" id="PS50949">
    <property type="entry name" value="HTH_GNTR"/>
    <property type="match status" value="1"/>
</dbReference>
<dbReference type="OrthoDB" id="7618373at2"/>
<reference evidence="5" key="1">
    <citation type="submission" date="2018-05" db="EMBL/GenBank/DDBJ databases">
        <title>Reclassification of Methylarcula marina and Methylarcula terricola as Paracoccus methylarcula sp.nov., comb.nov. and Paracoccus terricola comb.nov.</title>
        <authorList>
            <person name="Shmareva M.N."/>
            <person name="Doronina N.V."/>
            <person name="Vasilenko O.V."/>
            <person name="Tarlachkov S.V."/>
            <person name="Trotsenko Y.A."/>
        </authorList>
    </citation>
    <scope>NUCLEOTIDE SEQUENCE [LARGE SCALE GENOMIC DNA]</scope>
    <source>
        <strain evidence="5">VKM B-2159</strain>
    </source>
</reference>
<dbReference type="Proteomes" id="UP000238137">
    <property type="component" value="Unassembled WGS sequence"/>
</dbReference>
<keyword evidence="6" id="KW-1185">Reference proteome</keyword>
<dbReference type="GO" id="GO:0003677">
    <property type="term" value="F:DNA binding"/>
    <property type="evidence" value="ECO:0007669"/>
    <property type="project" value="UniProtKB-KW"/>
</dbReference>
<dbReference type="SUPFAM" id="SSF46785">
    <property type="entry name" value="Winged helix' DNA-binding domain"/>
    <property type="match status" value="1"/>
</dbReference>
<dbReference type="SMART" id="SM00345">
    <property type="entry name" value="HTH_GNTR"/>
    <property type="match status" value="1"/>
</dbReference>
<proteinExistence type="predicted"/>
<dbReference type="InterPro" id="IPR008920">
    <property type="entry name" value="TF_FadR/GntR_C"/>
</dbReference>
<dbReference type="AlphaFoldDB" id="A0A3R7M7L0"/>
<evidence type="ECO:0000313" key="6">
    <source>
        <dbReference type="Proteomes" id="UP000238137"/>
    </source>
</evidence>
<protein>
    <submittedName>
        <fullName evidence="5">GntR family transcriptional regulator</fullName>
    </submittedName>
</protein>
<dbReference type="EMBL" id="PXNQ02000012">
    <property type="protein sequence ID" value="RNF33217.1"/>
    <property type="molecule type" value="Genomic_DNA"/>
</dbReference>
<evidence type="ECO:0000256" key="3">
    <source>
        <dbReference type="ARBA" id="ARBA00023163"/>
    </source>
</evidence>
<dbReference type="InterPro" id="IPR036390">
    <property type="entry name" value="WH_DNA-bd_sf"/>
</dbReference>
<keyword evidence="2" id="KW-0238">DNA-binding</keyword>
<dbReference type="Gene3D" id="1.20.120.530">
    <property type="entry name" value="GntR ligand-binding domain-like"/>
    <property type="match status" value="1"/>
</dbReference>
<evidence type="ECO:0000256" key="2">
    <source>
        <dbReference type="ARBA" id="ARBA00023125"/>
    </source>
</evidence>
<dbReference type="GO" id="GO:0003700">
    <property type="term" value="F:DNA-binding transcription factor activity"/>
    <property type="evidence" value="ECO:0007669"/>
    <property type="project" value="InterPro"/>
</dbReference>
<dbReference type="PRINTS" id="PR00035">
    <property type="entry name" value="HTHGNTR"/>
</dbReference>
<dbReference type="PANTHER" id="PTHR43537:SF45">
    <property type="entry name" value="GNTR FAMILY REGULATORY PROTEIN"/>
    <property type="match status" value="1"/>
</dbReference>
<keyword evidence="1" id="KW-0805">Transcription regulation</keyword>
<dbReference type="SUPFAM" id="SSF48008">
    <property type="entry name" value="GntR ligand-binding domain-like"/>
    <property type="match status" value="1"/>
</dbReference>
<keyword evidence="3" id="KW-0804">Transcription</keyword>
<dbReference type="Gene3D" id="1.10.10.10">
    <property type="entry name" value="Winged helix-like DNA-binding domain superfamily/Winged helix DNA-binding domain"/>
    <property type="match status" value="1"/>
</dbReference>
<dbReference type="PANTHER" id="PTHR43537">
    <property type="entry name" value="TRANSCRIPTIONAL REGULATOR, GNTR FAMILY"/>
    <property type="match status" value="1"/>
</dbReference>
<evidence type="ECO:0000313" key="5">
    <source>
        <dbReference type="EMBL" id="RNF33217.1"/>
    </source>
</evidence>
<gene>
    <name evidence="5" type="ORF">A7A09_017440</name>
</gene>
<name>A0A3R7M7L0_9RHOB</name>
<comment type="caution">
    <text evidence="5">The sequence shown here is derived from an EMBL/GenBank/DDBJ whole genome shotgun (WGS) entry which is preliminary data.</text>
</comment>
<evidence type="ECO:0000259" key="4">
    <source>
        <dbReference type="PROSITE" id="PS50949"/>
    </source>
</evidence>
<dbReference type="InterPro" id="IPR000524">
    <property type="entry name" value="Tscrpt_reg_HTH_GntR"/>
</dbReference>
<dbReference type="Pfam" id="PF00392">
    <property type="entry name" value="GntR"/>
    <property type="match status" value="1"/>
</dbReference>
<evidence type="ECO:0000256" key="1">
    <source>
        <dbReference type="ARBA" id="ARBA00023015"/>
    </source>
</evidence>
<dbReference type="InterPro" id="IPR036388">
    <property type="entry name" value="WH-like_DNA-bd_sf"/>
</dbReference>
<dbReference type="CDD" id="cd07377">
    <property type="entry name" value="WHTH_GntR"/>
    <property type="match status" value="1"/>
</dbReference>
<sequence>MFRRSSASGVNFPDILSCQPDTIEGHGILTGFGSGAGKAYTRFQTIYETLRERICLLDFAPGHRLREDDLAEEFQVSRTPMRRVIARLESEGLVQSIQSVGTFVTEIDFDTLRQIYELRAELAILLGQDIEPAVQAEVRDEITRILATAERESASIGTRDFARLNRDAFQALLRLNRNEVANNIAEALYNQSARVWIHSIPEIGLAREVELFRQEISEVLRALEHGDIRSVSLVRAAHIRQSWQRIVALSREGHIPDG</sequence>